<keyword evidence="3" id="KW-0032">Aminotransferase</keyword>
<dbReference type="SUPFAM" id="SSF53697">
    <property type="entry name" value="SIS domain"/>
    <property type="match status" value="1"/>
</dbReference>
<dbReference type="Proteomes" id="UP000250796">
    <property type="component" value="Chromosome MESINF"/>
</dbReference>
<proteinExistence type="predicted"/>
<dbReference type="InterPro" id="IPR035490">
    <property type="entry name" value="GlmS/FrlB_SIS"/>
</dbReference>
<dbReference type="Gene3D" id="3.40.50.10490">
    <property type="entry name" value="Glucose-6-phosphate isomerase like protein, domain 1"/>
    <property type="match status" value="2"/>
</dbReference>
<dbReference type="InterPro" id="IPR035466">
    <property type="entry name" value="GlmS/AgaS_SIS"/>
</dbReference>
<dbReference type="EC" id="2.6.1.16" evidence="3"/>
<dbReference type="RefSeq" id="WP_169698907.1">
    <property type="nucleotide sequence ID" value="NZ_LS974202.1"/>
</dbReference>
<dbReference type="KEGG" id="minf:MESINF_1175"/>
<dbReference type="PANTHER" id="PTHR10937">
    <property type="entry name" value="GLUCOSAMINE--FRUCTOSE-6-PHOSPHATE AMINOTRANSFERASE, ISOMERIZING"/>
    <property type="match status" value="1"/>
</dbReference>
<dbReference type="AlphaFoldDB" id="A0A7Z7PQN5"/>
<name>A0A7Z7PQN5_9BACT</name>
<protein>
    <submittedName>
        <fullName evidence="3">Glutamine--fructose-6-phosphate transaminase (Isomerizing)</fullName>
        <ecNumber evidence="3">2.6.1.16</ecNumber>
    </submittedName>
</protein>
<evidence type="ECO:0000313" key="4">
    <source>
        <dbReference type="Proteomes" id="UP000250796"/>
    </source>
</evidence>
<feature type="domain" description="SIS" evidence="2">
    <location>
        <begin position="28"/>
        <end position="171"/>
    </location>
</feature>
<organism evidence="3 4">
    <name type="scientific">Mesotoga infera</name>
    <dbReference type="NCBI Taxonomy" id="1236046"/>
    <lineage>
        <taxon>Bacteria</taxon>
        <taxon>Thermotogati</taxon>
        <taxon>Thermotogota</taxon>
        <taxon>Thermotogae</taxon>
        <taxon>Kosmotogales</taxon>
        <taxon>Kosmotogaceae</taxon>
        <taxon>Mesotoga</taxon>
    </lineage>
</organism>
<dbReference type="CDD" id="cd05009">
    <property type="entry name" value="SIS_GlmS_GlmD_2"/>
    <property type="match status" value="1"/>
</dbReference>
<dbReference type="Pfam" id="PF01380">
    <property type="entry name" value="SIS"/>
    <property type="match status" value="1"/>
</dbReference>
<evidence type="ECO:0000256" key="1">
    <source>
        <dbReference type="ARBA" id="ARBA00022737"/>
    </source>
</evidence>
<gene>
    <name evidence="3" type="ORF">MESINF_1175</name>
</gene>
<dbReference type="PANTHER" id="PTHR10937:SF4">
    <property type="entry name" value="GLUCOSAMINE-6-PHOSPHATE DEAMINASE"/>
    <property type="match status" value="1"/>
</dbReference>
<dbReference type="PROSITE" id="PS51464">
    <property type="entry name" value="SIS"/>
    <property type="match status" value="1"/>
</dbReference>
<keyword evidence="4" id="KW-1185">Reference proteome</keyword>
<dbReference type="InterPro" id="IPR001347">
    <property type="entry name" value="SIS_dom"/>
</dbReference>
<dbReference type="EMBL" id="LS974202">
    <property type="protein sequence ID" value="SSC12619.1"/>
    <property type="molecule type" value="Genomic_DNA"/>
</dbReference>
<sequence length="339" mass="37226">MITRNEIFEQPRKHGILSRRYRSLSRPLVDFIEKNGPACVDFVGCGTSYFLAMGCAKQLERLSKGRIKSSYYSGSEIMLGLAAPSKGDLLIGLSRSGTSTETLLALEKARRDGVKTAALTCHPGSVMIEMADLPVVMDFIEESAIVMTKSFTSMAFFVSALARELFTPGSLDDYLSNIPVSSRAVLDGSLNFLETLAIADFDHFVFLGYDEYFAASMEGIIKVTEMSLTEADCYQTLEYRHGPKSKVRKSTLAVVSANERSLGEELAMAGEIEKLGGRPVIISCGKVEGFANIVTRYGGKDFGDWFLRAVPLQLLGLERAIAKNLDPDRPRNLTKVVQL</sequence>
<keyword evidence="1" id="KW-0677">Repeat</keyword>
<dbReference type="GO" id="GO:1901135">
    <property type="term" value="P:carbohydrate derivative metabolic process"/>
    <property type="evidence" value="ECO:0007669"/>
    <property type="project" value="InterPro"/>
</dbReference>
<evidence type="ECO:0000313" key="3">
    <source>
        <dbReference type="EMBL" id="SSC12619.1"/>
    </source>
</evidence>
<evidence type="ECO:0000259" key="2">
    <source>
        <dbReference type="PROSITE" id="PS51464"/>
    </source>
</evidence>
<dbReference type="GO" id="GO:0004360">
    <property type="term" value="F:glutamine-fructose-6-phosphate transaminase (isomerizing) activity"/>
    <property type="evidence" value="ECO:0007669"/>
    <property type="project" value="UniProtKB-EC"/>
</dbReference>
<dbReference type="GO" id="GO:0097367">
    <property type="term" value="F:carbohydrate derivative binding"/>
    <property type="evidence" value="ECO:0007669"/>
    <property type="project" value="InterPro"/>
</dbReference>
<reference evidence="3 4" key="1">
    <citation type="submission" date="2017-01" db="EMBL/GenBank/DDBJ databases">
        <authorList>
            <person name="Erauso G."/>
        </authorList>
    </citation>
    <scope>NUCLEOTIDE SEQUENCE [LARGE SCALE GENOMIC DNA]</scope>
    <source>
        <strain evidence="3">MESINF1</strain>
    </source>
</reference>
<dbReference type="InterPro" id="IPR046348">
    <property type="entry name" value="SIS_dom_sf"/>
</dbReference>
<dbReference type="CDD" id="cd05008">
    <property type="entry name" value="SIS_GlmS_GlmD_1"/>
    <property type="match status" value="1"/>
</dbReference>
<keyword evidence="3" id="KW-0808">Transferase</keyword>
<accession>A0A7Z7PQN5</accession>